<keyword evidence="3" id="KW-0804">Transcription</keyword>
<proteinExistence type="predicted"/>
<dbReference type="CDD" id="cd07377">
    <property type="entry name" value="WHTH_GntR"/>
    <property type="match status" value="1"/>
</dbReference>
<dbReference type="RefSeq" id="WP_096778758.1">
    <property type="nucleotide sequence ID" value="NZ_CP012621.1"/>
</dbReference>
<evidence type="ECO:0000256" key="2">
    <source>
        <dbReference type="ARBA" id="ARBA00023125"/>
    </source>
</evidence>
<keyword evidence="2" id="KW-0238">DNA-binding</keyword>
<dbReference type="Gene3D" id="1.20.120.530">
    <property type="entry name" value="GntR ligand-binding domain-like"/>
    <property type="match status" value="1"/>
</dbReference>
<evidence type="ECO:0000313" key="5">
    <source>
        <dbReference type="EMBL" id="ATG73415.1"/>
    </source>
</evidence>
<dbReference type="AlphaFoldDB" id="A0A291HMP9"/>
<dbReference type="SMART" id="SM00345">
    <property type="entry name" value="HTH_GNTR"/>
    <property type="match status" value="1"/>
</dbReference>
<dbReference type="EMBL" id="CP012621">
    <property type="protein sequence ID" value="ATG73415.1"/>
    <property type="molecule type" value="Genomic_DNA"/>
</dbReference>
<dbReference type="SUPFAM" id="SSF46785">
    <property type="entry name" value="Winged helix' DNA-binding domain"/>
    <property type="match status" value="1"/>
</dbReference>
<dbReference type="Pfam" id="PF07729">
    <property type="entry name" value="FCD"/>
    <property type="match status" value="1"/>
</dbReference>
<keyword evidence="1" id="KW-0805">Transcription regulation</keyword>
<evidence type="ECO:0000259" key="4">
    <source>
        <dbReference type="PROSITE" id="PS50949"/>
    </source>
</evidence>
<dbReference type="PANTHER" id="PTHR43537:SF49">
    <property type="entry name" value="TRANSCRIPTIONAL REGULATORY PROTEIN"/>
    <property type="match status" value="1"/>
</dbReference>
<sequence>MSVLSEDLTPRLVEAVISGELTPGTKLSEPELARRYAVGRGSVREALLRLEGLGLVERLPRQGARVVQLTAEGLIELFAVREALEGMACRLAAAAISREEAESLTRLLDEHQKFVDSQEVYLRQQGEEDFHYLLFKASHNQMLVGLLCDELYQLLRMYRHRLSYRHSDPRLALREHRQILDAVLQGDGELAELLMRRHVARSRNHLLAQFQEEMQ</sequence>
<dbReference type="SMART" id="SM00895">
    <property type="entry name" value="FCD"/>
    <property type="match status" value="1"/>
</dbReference>
<evidence type="ECO:0000256" key="3">
    <source>
        <dbReference type="ARBA" id="ARBA00023163"/>
    </source>
</evidence>
<evidence type="ECO:0000256" key="1">
    <source>
        <dbReference type="ARBA" id="ARBA00023015"/>
    </source>
</evidence>
<keyword evidence="6" id="KW-1185">Reference proteome</keyword>
<dbReference type="InterPro" id="IPR000524">
    <property type="entry name" value="Tscrpt_reg_HTH_GntR"/>
</dbReference>
<accession>A0A291HMP9</accession>
<name>A0A291HMP9_9GAMM</name>
<dbReference type="InterPro" id="IPR008920">
    <property type="entry name" value="TF_FadR/GntR_C"/>
</dbReference>
<dbReference type="GO" id="GO:0003700">
    <property type="term" value="F:DNA-binding transcription factor activity"/>
    <property type="evidence" value="ECO:0007669"/>
    <property type="project" value="InterPro"/>
</dbReference>
<dbReference type="Pfam" id="PF00392">
    <property type="entry name" value="GntR"/>
    <property type="match status" value="1"/>
</dbReference>
<evidence type="ECO:0000313" key="6">
    <source>
        <dbReference type="Proteomes" id="UP000217763"/>
    </source>
</evidence>
<dbReference type="InterPro" id="IPR011711">
    <property type="entry name" value="GntR_C"/>
</dbReference>
<dbReference type="Gene3D" id="1.10.10.10">
    <property type="entry name" value="Winged helix-like DNA-binding domain superfamily/Winged helix DNA-binding domain"/>
    <property type="match status" value="1"/>
</dbReference>
<dbReference type="PROSITE" id="PS50949">
    <property type="entry name" value="HTH_GNTR"/>
    <property type="match status" value="1"/>
</dbReference>
<reference evidence="6" key="1">
    <citation type="submission" date="2015-09" db="EMBL/GenBank/DDBJ databases">
        <authorList>
            <person name="Shao Z."/>
            <person name="Wang L."/>
        </authorList>
    </citation>
    <scope>NUCLEOTIDE SEQUENCE [LARGE SCALE GENOMIC DNA]</scope>
    <source>
        <strain evidence="6">F13-1</strain>
    </source>
</reference>
<organism evidence="5 6">
    <name type="scientific">Zobellella denitrificans</name>
    <dbReference type="NCBI Taxonomy" id="347534"/>
    <lineage>
        <taxon>Bacteria</taxon>
        <taxon>Pseudomonadati</taxon>
        <taxon>Pseudomonadota</taxon>
        <taxon>Gammaproteobacteria</taxon>
        <taxon>Aeromonadales</taxon>
        <taxon>Aeromonadaceae</taxon>
        <taxon>Zobellella</taxon>
    </lineage>
</organism>
<dbReference type="InterPro" id="IPR036388">
    <property type="entry name" value="WH-like_DNA-bd_sf"/>
</dbReference>
<feature type="domain" description="HTH gntR-type" evidence="4">
    <location>
        <begin position="2"/>
        <end position="69"/>
    </location>
</feature>
<gene>
    <name evidence="5" type="ORF">AN401_05680</name>
</gene>
<dbReference type="GO" id="GO:0003677">
    <property type="term" value="F:DNA binding"/>
    <property type="evidence" value="ECO:0007669"/>
    <property type="project" value="UniProtKB-KW"/>
</dbReference>
<dbReference type="SUPFAM" id="SSF48008">
    <property type="entry name" value="GntR ligand-binding domain-like"/>
    <property type="match status" value="1"/>
</dbReference>
<dbReference type="PANTHER" id="PTHR43537">
    <property type="entry name" value="TRANSCRIPTIONAL REGULATOR, GNTR FAMILY"/>
    <property type="match status" value="1"/>
</dbReference>
<dbReference type="Proteomes" id="UP000217763">
    <property type="component" value="Chromosome"/>
</dbReference>
<protein>
    <recommendedName>
        <fullName evidence="4">HTH gntR-type domain-containing protein</fullName>
    </recommendedName>
</protein>
<dbReference type="InterPro" id="IPR036390">
    <property type="entry name" value="WH_DNA-bd_sf"/>
</dbReference>
<dbReference type="KEGG" id="zdf:AN401_05680"/>